<keyword evidence="10" id="KW-0406">Ion transport</keyword>
<dbReference type="InterPro" id="IPR003445">
    <property type="entry name" value="Cat_transpt"/>
</dbReference>
<feature type="transmembrane region" description="Helical" evidence="13">
    <location>
        <begin position="134"/>
        <end position="159"/>
    </location>
</feature>
<keyword evidence="11 13" id="KW-0472">Membrane</keyword>
<keyword evidence="9 13" id="KW-1133">Transmembrane helix</keyword>
<keyword evidence="3" id="KW-0813">Transport</keyword>
<feature type="transmembrane region" description="Helical" evidence="13">
    <location>
        <begin position="454"/>
        <end position="477"/>
    </location>
</feature>
<gene>
    <name evidence="14" type="primary">trkH</name>
    <name evidence="14" type="ORF">Pan216_31330</name>
</gene>
<feature type="binding site" evidence="12">
    <location>
        <position position="109"/>
    </location>
    <ligand>
        <name>K(+)</name>
        <dbReference type="ChEBI" id="CHEBI:29103"/>
    </ligand>
</feature>
<reference evidence="14 15" key="1">
    <citation type="submission" date="2019-02" db="EMBL/GenBank/DDBJ databases">
        <title>Deep-cultivation of Planctomycetes and their phenomic and genomic characterization uncovers novel biology.</title>
        <authorList>
            <person name="Wiegand S."/>
            <person name="Jogler M."/>
            <person name="Boedeker C."/>
            <person name="Pinto D."/>
            <person name="Vollmers J."/>
            <person name="Rivas-Marin E."/>
            <person name="Kohn T."/>
            <person name="Peeters S.H."/>
            <person name="Heuer A."/>
            <person name="Rast P."/>
            <person name="Oberbeckmann S."/>
            <person name="Bunk B."/>
            <person name="Jeske O."/>
            <person name="Meyerdierks A."/>
            <person name="Storesund J.E."/>
            <person name="Kallscheuer N."/>
            <person name="Luecker S."/>
            <person name="Lage O.M."/>
            <person name="Pohl T."/>
            <person name="Merkel B.J."/>
            <person name="Hornburger P."/>
            <person name="Mueller R.-W."/>
            <person name="Bruemmer F."/>
            <person name="Labrenz M."/>
            <person name="Spormann A.M."/>
            <person name="Op den Camp H."/>
            <person name="Overmann J."/>
            <person name="Amann R."/>
            <person name="Jetten M.S.M."/>
            <person name="Mascher T."/>
            <person name="Medema M.H."/>
            <person name="Devos D.P."/>
            <person name="Kaster A.-K."/>
            <person name="Ovreas L."/>
            <person name="Rohde M."/>
            <person name="Galperin M.Y."/>
            <person name="Jogler C."/>
        </authorList>
    </citation>
    <scope>NUCLEOTIDE SEQUENCE [LARGE SCALE GENOMIC DNA]</scope>
    <source>
        <strain evidence="14 15">Pan216</strain>
    </source>
</reference>
<feature type="transmembrane region" description="Helical" evidence="13">
    <location>
        <begin position="416"/>
        <end position="434"/>
    </location>
</feature>
<evidence type="ECO:0000256" key="12">
    <source>
        <dbReference type="PIRSR" id="PIRSR006247-1"/>
    </source>
</evidence>
<evidence type="ECO:0000256" key="2">
    <source>
        <dbReference type="ARBA" id="ARBA00009137"/>
    </source>
</evidence>
<evidence type="ECO:0000256" key="1">
    <source>
        <dbReference type="ARBA" id="ARBA00004429"/>
    </source>
</evidence>
<keyword evidence="6" id="KW-0633">Potassium transport</keyword>
<keyword evidence="5" id="KW-0997">Cell inner membrane</keyword>
<feature type="binding site" evidence="12">
    <location>
        <position position="110"/>
    </location>
    <ligand>
        <name>K(+)</name>
        <dbReference type="ChEBI" id="CHEBI:29103"/>
    </ligand>
</feature>
<evidence type="ECO:0000256" key="5">
    <source>
        <dbReference type="ARBA" id="ARBA00022519"/>
    </source>
</evidence>
<dbReference type="OrthoDB" id="9810952at2"/>
<feature type="transmembrane region" description="Helical" evidence="13">
    <location>
        <begin position="270"/>
        <end position="287"/>
    </location>
</feature>
<feature type="transmembrane region" description="Helical" evidence="13">
    <location>
        <begin position="69"/>
        <end position="89"/>
    </location>
</feature>
<keyword evidence="15" id="KW-1185">Reference proteome</keyword>
<evidence type="ECO:0000256" key="13">
    <source>
        <dbReference type="SAM" id="Phobius"/>
    </source>
</evidence>
<proteinExistence type="inferred from homology"/>
<sequence length="479" mass="52276">MNLSLTLKLLGGLTIFEAVVLIIPMIFSLVTGDRAFFPFLCSILLAGACGLFVFRRYRVDGYLTHREGFAVVTFGWIVFALFGSLPYVFSGSVDGPVDGFFEAMSGFTTTGSTVITDLDQIPRSILLWRSMTQWLGGMGIIVLSLAILPFLGVGGMQLFEAEVPGPTADRLSPRIQDTAKVLWAVYVIITAAEVLLLWLGPMDLFEAICHSLTTMATGGFGTLNNSITGFQNSYVDVVVTFFMFLAGVNFALHYQLLRGRPLSLWRNEEFWTYTAITLGSVMVLVVLNRTLYSSVLINLRDAAFTTTSLLTTTGFATADYENWPVTSQYLLVTLMFLGGCAGSTAGGMKIVRVLLVTKHAYLQIARLIHPRQVKLLKLDGKPVSQEVIQAILGFVALWMFLFLIGSLLMAGFGLDLVSAGAAVIACLGNIGPGLGEVGPTDNFAFVPQHGKLLLCLLMLVGRLEVFTVLVLFFPSFWKK</sequence>
<evidence type="ECO:0000256" key="10">
    <source>
        <dbReference type="ARBA" id="ARBA00023065"/>
    </source>
</evidence>
<evidence type="ECO:0000256" key="11">
    <source>
        <dbReference type="ARBA" id="ARBA00023136"/>
    </source>
</evidence>
<keyword evidence="12" id="KW-0479">Metal-binding</keyword>
<organism evidence="14 15">
    <name type="scientific">Kolteria novifilia</name>
    <dbReference type="NCBI Taxonomy" id="2527975"/>
    <lineage>
        <taxon>Bacteria</taxon>
        <taxon>Pseudomonadati</taxon>
        <taxon>Planctomycetota</taxon>
        <taxon>Planctomycetia</taxon>
        <taxon>Kolteriales</taxon>
        <taxon>Kolteriaceae</taxon>
        <taxon>Kolteria</taxon>
    </lineage>
</organism>
<feature type="transmembrane region" description="Helical" evidence="13">
    <location>
        <begin position="36"/>
        <end position="57"/>
    </location>
</feature>
<feature type="binding site" evidence="12">
    <location>
        <position position="429"/>
    </location>
    <ligand>
        <name>K(+)</name>
        <dbReference type="ChEBI" id="CHEBI:29103"/>
    </ligand>
</feature>
<dbReference type="PANTHER" id="PTHR32024">
    <property type="entry name" value="TRK SYSTEM POTASSIUM UPTAKE PROTEIN TRKG-RELATED"/>
    <property type="match status" value="1"/>
</dbReference>
<feature type="transmembrane region" description="Helical" evidence="13">
    <location>
        <begin position="7"/>
        <end position="30"/>
    </location>
</feature>
<evidence type="ECO:0000256" key="4">
    <source>
        <dbReference type="ARBA" id="ARBA00022475"/>
    </source>
</evidence>
<dbReference type="NCBIfam" id="TIGR00933">
    <property type="entry name" value="2a38"/>
    <property type="match status" value="1"/>
</dbReference>
<evidence type="ECO:0000256" key="8">
    <source>
        <dbReference type="ARBA" id="ARBA00022958"/>
    </source>
</evidence>
<dbReference type="KEGG" id="knv:Pan216_31330"/>
<dbReference type="Proteomes" id="UP000317093">
    <property type="component" value="Chromosome"/>
</dbReference>
<evidence type="ECO:0000256" key="6">
    <source>
        <dbReference type="ARBA" id="ARBA00022538"/>
    </source>
</evidence>
<dbReference type="PIRSF" id="PIRSF006247">
    <property type="entry name" value="TrkH"/>
    <property type="match status" value="1"/>
</dbReference>
<feature type="transmembrane region" description="Helical" evidence="13">
    <location>
        <begin position="235"/>
        <end position="254"/>
    </location>
</feature>
<keyword evidence="4" id="KW-1003">Cell membrane</keyword>
<feature type="transmembrane region" description="Helical" evidence="13">
    <location>
        <begin position="180"/>
        <end position="198"/>
    </location>
</feature>
<feature type="binding site" evidence="12">
    <location>
        <position position="312"/>
    </location>
    <ligand>
        <name>K(+)</name>
        <dbReference type="ChEBI" id="CHEBI:29103"/>
    </ligand>
</feature>
<protein>
    <submittedName>
        <fullName evidence="14">Trk system potassium uptake protein TrkH</fullName>
    </submittedName>
</protein>
<evidence type="ECO:0000256" key="7">
    <source>
        <dbReference type="ARBA" id="ARBA00022692"/>
    </source>
</evidence>
<feature type="binding site" evidence="12">
    <location>
        <position position="218"/>
    </location>
    <ligand>
        <name>K(+)</name>
        <dbReference type="ChEBI" id="CHEBI:29103"/>
    </ligand>
</feature>
<dbReference type="GO" id="GO:0005886">
    <property type="term" value="C:plasma membrane"/>
    <property type="evidence" value="ECO:0007669"/>
    <property type="project" value="UniProtKB-SubCell"/>
</dbReference>
<dbReference type="InterPro" id="IPR004772">
    <property type="entry name" value="TrkH"/>
</dbReference>
<evidence type="ECO:0000256" key="9">
    <source>
        <dbReference type="ARBA" id="ARBA00022989"/>
    </source>
</evidence>
<evidence type="ECO:0000313" key="14">
    <source>
        <dbReference type="EMBL" id="QDU62266.1"/>
    </source>
</evidence>
<keyword evidence="7 13" id="KW-0812">Transmembrane</keyword>
<feature type="binding site" evidence="12">
    <location>
        <position position="313"/>
    </location>
    <ligand>
        <name>K(+)</name>
        <dbReference type="ChEBI" id="CHEBI:29103"/>
    </ligand>
</feature>
<keyword evidence="8 12" id="KW-0630">Potassium</keyword>
<evidence type="ECO:0000256" key="3">
    <source>
        <dbReference type="ARBA" id="ARBA00022448"/>
    </source>
</evidence>
<dbReference type="AlphaFoldDB" id="A0A518B5N2"/>
<dbReference type="GO" id="GO:0015379">
    <property type="term" value="F:potassium:chloride symporter activity"/>
    <property type="evidence" value="ECO:0007669"/>
    <property type="project" value="InterPro"/>
</dbReference>
<comment type="subcellular location">
    <subcellularLocation>
        <location evidence="1">Cell inner membrane</location>
        <topology evidence="1">Multi-pass membrane protein</topology>
    </subcellularLocation>
</comment>
<dbReference type="GO" id="GO:0046872">
    <property type="term" value="F:metal ion binding"/>
    <property type="evidence" value="ECO:0007669"/>
    <property type="project" value="UniProtKB-KW"/>
</dbReference>
<feature type="transmembrane region" description="Helical" evidence="13">
    <location>
        <begin position="329"/>
        <end position="351"/>
    </location>
</feature>
<dbReference type="EMBL" id="CP036279">
    <property type="protein sequence ID" value="QDU62266.1"/>
    <property type="molecule type" value="Genomic_DNA"/>
</dbReference>
<evidence type="ECO:0000313" key="15">
    <source>
        <dbReference type="Proteomes" id="UP000317093"/>
    </source>
</evidence>
<dbReference type="PANTHER" id="PTHR32024:SF2">
    <property type="entry name" value="TRK SYSTEM POTASSIUM UPTAKE PROTEIN TRKG-RELATED"/>
    <property type="match status" value="1"/>
</dbReference>
<name>A0A518B5N2_9BACT</name>
<dbReference type="RefSeq" id="WP_145258887.1">
    <property type="nucleotide sequence ID" value="NZ_CP036279.1"/>
</dbReference>
<comment type="similarity">
    <text evidence="2">Belongs to the TrkH potassium transport family.</text>
</comment>
<feature type="transmembrane region" description="Helical" evidence="13">
    <location>
        <begin position="387"/>
        <end position="410"/>
    </location>
</feature>
<dbReference type="Pfam" id="PF02386">
    <property type="entry name" value="TrkH"/>
    <property type="match status" value="1"/>
</dbReference>
<accession>A0A518B5N2</accession>